<dbReference type="Proteomes" id="UP000050909">
    <property type="component" value="Unassembled WGS sequence"/>
</dbReference>
<protein>
    <submittedName>
        <fullName evidence="1">Uncharacterized protein</fullName>
    </submittedName>
</protein>
<dbReference type="AlphaFoldDB" id="A0A0R1GUI0"/>
<proteinExistence type="predicted"/>
<reference evidence="1 2" key="1">
    <citation type="journal article" date="2015" name="Genome Announc.">
        <title>Expanding the biotechnology potential of lactobacilli through comparative genomics of 213 strains and associated genera.</title>
        <authorList>
            <person name="Sun Z."/>
            <person name="Harris H.M."/>
            <person name="McCann A."/>
            <person name="Guo C."/>
            <person name="Argimon S."/>
            <person name="Zhang W."/>
            <person name="Yang X."/>
            <person name="Jeffery I.B."/>
            <person name="Cooney J.C."/>
            <person name="Kagawa T.F."/>
            <person name="Liu W."/>
            <person name="Song Y."/>
            <person name="Salvetti E."/>
            <person name="Wrobel A."/>
            <person name="Rasinkangas P."/>
            <person name="Parkhill J."/>
            <person name="Rea M.C."/>
            <person name="O'Sullivan O."/>
            <person name="Ritari J."/>
            <person name="Douillard F.P."/>
            <person name="Paul Ross R."/>
            <person name="Yang R."/>
            <person name="Briner A.E."/>
            <person name="Felis G.E."/>
            <person name="de Vos W.M."/>
            <person name="Barrangou R."/>
            <person name="Klaenhammer T.R."/>
            <person name="Caufield P.W."/>
            <person name="Cui Y."/>
            <person name="Zhang H."/>
            <person name="O'Toole P.W."/>
        </authorList>
    </citation>
    <scope>NUCLEOTIDE SEQUENCE [LARGE SCALE GENOMIC DNA]</scope>
    <source>
        <strain evidence="1 2">DSM 20534</strain>
    </source>
</reference>
<name>A0A0R1GUI0_9LACO</name>
<dbReference type="EMBL" id="AZCV01000004">
    <property type="protein sequence ID" value="KRK37600.1"/>
    <property type="molecule type" value="Genomic_DNA"/>
</dbReference>
<gene>
    <name evidence="1" type="ORF">FC62_GL001213</name>
</gene>
<accession>A0A0R1GUI0</accession>
<dbReference type="PATRIC" id="fig|1423722.3.peg.1237"/>
<evidence type="ECO:0000313" key="2">
    <source>
        <dbReference type="Proteomes" id="UP000050909"/>
    </source>
</evidence>
<evidence type="ECO:0000313" key="1">
    <source>
        <dbReference type="EMBL" id="KRK37600.1"/>
    </source>
</evidence>
<sequence length="63" mass="7089">MSFVALVDFFSCGAQAEKSPTKDSDSKVPNIILFRFTKLFPLNFLVMLSLAQTLTLQNLDFDN</sequence>
<keyword evidence="2" id="KW-1185">Reference proteome</keyword>
<comment type="caution">
    <text evidence="1">The sequence shown here is derived from an EMBL/GenBank/DDBJ whole genome shotgun (WGS) entry which is preliminary data.</text>
</comment>
<organism evidence="1 2">
    <name type="scientific">Amylolactobacillus amylotrophicus DSM 20534</name>
    <dbReference type="NCBI Taxonomy" id="1423722"/>
    <lineage>
        <taxon>Bacteria</taxon>
        <taxon>Bacillati</taxon>
        <taxon>Bacillota</taxon>
        <taxon>Bacilli</taxon>
        <taxon>Lactobacillales</taxon>
        <taxon>Lactobacillaceae</taxon>
        <taxon>Amylolactobacillus</taxon>
    </lineage>
</organism>